<organism evidence="2 3">
    <name type="scientific">Sphagnum jensenii</name>
    <dbReference type="NCBI Taxonomy" id="128206"/>
    <lineage>
        <taxon>Eukaryota</taxon>
        <taxon>Viridiplantae</taxon>
        <taxon>Streptophyta</taxon>
        <taxon>Embryophyta</taxon>
        <taxon>Bryophyta</taxon>
        <taxon>Sphagnophytina</taxon>
        <taxon>Sphagnopsida</taxon>
        <taxon>Sphagnales</taxon>
        <taxon>Sphagnaceae</taxon>
        <taxon>Sphagnum</taxon>
    </lineage>
</organism>
<evidence type="ECO:0000313" key="3">
    <source>
        <dbReference type="Proteomes" id="UP001497444"/>
    </source>
</evidence>
<accession>A0ABP0VZV7</accession>
<gene>
    <name evidence="2" type="ORF">CSSPJE1EN1_LOCUS5506</name>
</gene>
<sequence>MMHVRPGAAAIEDHELQKTTKTRTPPPAQRQTLHSRSQPTLLSNCSKASQEMNTSSTAAAAKPRASHELLHSSSYDDEERAPSTSTGYCCCSCWLKYTTSNSLSNKQQQTTNKQIQLQQIHLLQLQEEIMLLRIMDRPIHGSIDPVDDDKHL</sequence>
<name>A0ABP0VZV7_9BRYO</name>
<dbReference type="EMBL" id="OZ020108">
    <property type="protein sequence ID" value="CAK9260028.1"/>
    <property type="molecule type" value="Genomic_DNA"/>
</dbReference>
<protein>
    <submittedName>
        <fullName evidence="2">Uncharacterized protein</fullName>
    </submittedName>
</protein>
<evidence type="ECO:0000313" key="2">
    <source>
        <dbReference type="EMBL" id="CAK9260028.1"/>
    </source>
</evidence>
<feature type="compositionally biased region" description="Polar residues" evidence="1">
    <location>
        <begin position="29"/>
        <end position="58"/>
    </location>
</feature>
<reference evidence="2" key="1">
    <citation type="submission" date="2024-02" db="EMBL/GenBank/DDBJ databases">
        <authorList>
            <consortium name="ELIXIR-Norway"/>
            <consortium name="Elixir Norway"/>
        </authorList>
    </citation>
    <scope>NUCLEOTIDE SEQUENCE</scope>
</reference>
<keyword evidence="3" id="KW-1185">Reference proteome</keyword>
<feature type="region of interest" description="Disordered" evidence="1">
    <location>
        <begin position="1"/>
        <end position="84"/>
    </location>
</feature>
<dbReference type="Proteomes" id="UP001497444">
    <property type="component" value="Chromosome 13"/>
</dbReference>
<proteinExistence type="predicted"/>
<evidence type="ECO:0000256" key="1">
    <source>
        <dbReference type="SAM" id="MobiDB-lite"/>
    </source>
</evidence>